<evidence type="ECO:0000313" key="3">
    <source>
        <dbReference type="Proteomes" id="UP000636709"/>
    </source>
</evidence>
<dbReference type="EMBL" id="JACEFO010002177">
    <property type="protein sequence ID" value="KAF8675838.1"/>
    <property type="molecule type" value="Genomic_DNA"/>
</dbReference>
<keyword evidence="3" id="KW-1185">Reference proteome</keyword>
<protein>
    <submittedName>
        <fullName evidence="2">Uncharacterized protein</fullName>
    </submittedName>
</protein>
<feature type="transmembrane region" description="Helical" evidence="1">
    <location>
        <begin position="121"/>
        <end position="140"/>
    </location>
</feature>
<dbReference type="Proteomes" id="UP000636709">
    <property type="component" value="Unassembled WGS sequence"/>
</dbReference>
<feature type="transmembrane region" description="Helical" evidence="1">
    <location>
        <begin position="56"/>
        <end position="76"/>
    </location>
</feature>
<feature type="transmembrane region" description="Helical" evidence="1">
    <location>
        <begin position="96"/>
        <end position="114"/>
    </location>
</feature>
<sequence length="367" mass="40345">MLQMYANRNYAGEDVLLINSVTITSSVAYWILMIIFIVMVCCGMGWLVWHPNIIKLTQYSGIIGLALFALVNVLPFSDLWAMTSGDRTDLTLLMPMMINTFLSCLASALWALYVSCKIANSVAAGLTFVQLTWLLVLRIIHREVVGQITDVESLRSVFLSVSRSLKRLAAAPPTTTFWTQDYILKLEDSLDTGWQSLSLMERTFCRLEVELAEKADSLAGAVAAATEAAANEARVSNQLVTSNAIAAVTSANAALSLCRSFLGICRTTMLALDGIKLATKVKIPDDPREENKLKDSINVASEAMRGLADHLRSSIQIINASEGIPSTIKIAFNFCRQQILSIKACADSKFLRFGCGAFSLRKRVHCW</sequence>
<keyword evidence="1" id="KW-0812">Transmembrane</keyword>
<evidence type="ECO:0000313" key="2">
    <source>
        <dbReference type="EMBL" id="KAF8675838.1"/>
    </source>
</evidence>
<evidence type="ECO:0000256" key="1">
    <source>
        <dbReference type="SAM" id="Phobius"/>
    </source>
</evidence>
<gene>
    <name evidence="2" type="ORF">HU200_047329</name>
</gene>
<organism evidence="2 3">
    <name type="scientific">Digitaria exilis</name>
    <dbReference type="NCBI Taxonomy" id="1010633"/>
    <lineage>
        <taxon>Eukaryota</taxon>
        <taxon>Viridiplantae</taxon>
        <taxon>Streptophyta</taxon>
        <taxon>Embryophyta</taxon>
        <taxon>Tracheophyta</taxon>
        <taxon>Spermatophyta</taxon>
        <taxon>Magnoliopsida</taxon>
        <taxon>Liliopsida</taxon>
        <taxon>Poales</taxon>
        <taxon>Poaceae</taxon>
        <taxon>PACMAD clade</taxon>
        <taxon>Panicoideae</taxon>
        <taxon>Panicodae</taxon>
        <taxon>Paniceae</taxon>
        <taxon>Anthephorinae</taxon>
        <taxon>Digitaria</taxon>
    </lineage>
</organism>
<feature type="transmembrane region" description="Helical" evidence="1">
    <location>
        <begin position="27"/>
        <end position="49"/>
    </location>
</feature>
<comment type="caution">
    <text evidence="2">The sequence shown here is derived from an EMBL/GenBank/DDBJ whole genome shotgun (WGS) entry which is preliminary data.</text>
</comment>
<keyword evidence="1" id="KW-0472">Membrane</keyword>
<reference evidence="2" key="1">
    <citation type="submission" date="2020-07" db="EMBL/GenBank/DDBJ databases">
        <title>Genome sequence and genetic diversity analysis of an under-domesticated orphan crop, white fonio (Digitaria exilis).</title>
        <authorList>
            <person name="Bennetzen J.L."/>
            <person name="Chen S."/>
            <person name="Ma X."/>
            <person name="Wang X."/>
            <person name="Yssel A.E.J."/>
            <person name="Chaluvadi S.R."/>
            <person name="Johnson M."/>
            <person name="Gangashetty P."/>
            <person name="Hamidou F."/>
            <person name="Sanogo M.D."/>
            <person name="Zwaenepoel A."/>
            <person name="Wallace J."/>
            <person name="Van De Peer Y."/>
            <person name="Van Deynze A."/>
        </authorList>
    </citation>
    <scope>NUCLEOTIDE SEQUENCE</scope>
    <source>
        <tissue evidence="2">Leaves</tissue>
    </source>
</reference>
<proteinExistence type="predicted"/>
<keyword evidence="1" id="KW-1133">Transmembrane helix</keyword>
<name>A0A835AZ55_9POAL</name>
<accession>A0A835AZ55</accession>
<dbReference type="AlphaFoldDB" id="A0A835AZ55"/>
<dbReference type="OrthoDB" id="635277at2759"/>